<dbReference type="STRING" id="187868.SAMN05192589_11197"/>
<reference evidence="4 5" key="1">
    <citation type="submission" date="2016-10" db="EMBL/GenBank/DDBJ databases">
        <authorList>
            <person name="de Groot N.N."/>
        </authorList>
    </citation>
    <scope>NUCLEOTIDE SEQUENCE [LARGE SCALE GENOMIC DNA]</scope>
    <source>
        <strain evidence="4 5">DSM 16619</strain>
    </source>
</reference>
<evidence type="ECO:0000313" key="4">
    <source>
        <dbReference type="EMBL" id="SDE01913.1"/>
    </source>
</evidence>
<name>A0A1G6ZHM4_9BURK</name>
<dbReference type="PANTHER" id="PTHR23150:SF19">
    <property type="entry name" value="FORMYLGLYCINE-GENERATING ENZYME"/>
    <property type="match status" value="1"/>
</dbReference>
<dbReference type="GO" id="GO:0120147">
    <property type="term" value="F:formylglycine-generating oxidase activity"/>
    <property type="evidence" value="ECO:0007669"/>
    <property type="project" value="TreeGrafter"/>
</dbReference>
<sequence>MKTQRIGSKALALAMVLAGGPLTAHGQDRVSIDGSFMERYEISIARFADFALATGRTTAAELDGGGHEWGNGWERRAGWNVHRPFGVPPQSLQWPAVHVNWYEARDFCAWAGGRLPSRVEWTRAAYTEQGEGVRSGFVKGQTYPYPTGRSEDGANTNASDP</sequence>
<dbReference type="Pfam" id="PF03781">
    <property type="entry name" value="FGE-sulfatase"/>
    <property type="match status" value="1"/>
</dbReference>
<feature type="signal peptide" evidence="2">
    <location>
        <begin position="1"/>
        <end position="26"/>
    </location>
</feature>
<feature type="region of interest" description="Disordered" evidence="1">
    <location>
        <begin position="137"/>
        <end position="161"/>
    </location>
</feature>
<proteinExistence type="predicted"/>
<keyword evidence="2" id="KW-0732">Signal</keyword>
<dbReference type="Proteomes" id="UP000198781">
    <property type="component" value="Unassembled WGS sequence"/>
</dbReference>
<dbReference type="SUPFAM" id="SSF56436">
    <property type="entry name" value="C-type lectin-like"/>
    <property type="match status" value="1"/>
</dbReference>
<evidence type="ECO:0000259" key="3">
    <source>
        <dbReference type="Pfam" id="PF03781"/>
    </source>
</evidence>
<evidence type="ECO:0000313" key="5">
    <source>
        <dbReference type="Proteomes" id="UP000198781"/>
    </source>
</evidence>
<dbReference type="AlphaFoldDB" id="A0A1G6ZHM4"/>
<dbReference type="InterPro" id="IPR005532">
    <property type="entry name" value="SUMF_dom"/>
</dbReference>
<accession>A0A1G6ZHM4</accession>
<dbReference type="Gene3D" id="3.90.1580.10">
    <property type="entry name" value="paralog of FGE (formylglycine-generating enzyme)"/>
    <property type="match status" value="1"/>
</dbReference>
<organism evidence="4 5">
    <name type="scientific">Paracidovorax valerianellae</name>
    <dbReference type="NCBI Taxonomy" id="187868"/>
    <lineage>
        <taxon>Bacteria</taxon>
        <taxon>Pseudomonadati</taxon>
        <taxon>Pseudomonadota</taxon>
        <taxon>Betaproteobacteria</taxon>
        <taxon>Burkholderiales</taxon>
        <taxon>Comamonadaceae</taxon>
        <taxon>Paracidovorax</taxon>
    </lineage>
</organism>
<gene>
    <name evidence="4" type="ORF">SAMN05192589_11197</name>
</gene>
<protein>
    <submittedName>
        <fullName evidence="4">Sulfatase-modifying factor enzyme 1</fullName>
    </submittedName>
</protein>
<dbReference type="InterPro" id="IPR042095">
    <property type="entry name" value="SUMF_sf"/>
</dbReference>
<keyword evidence="5" id="KW-1185">Reference proteome</keyword>
<dbReference type="PANTHER" id="PTHR23150">
    <property type="entry name" value="SULFATASE MODIFYING FACTOR 1, 2"/>
    <property type="match status" value="1"/>
</dbReference>
<evidence type="ECO:0000256" key="2">
    <source>
        <dbReference type="SAM" id="SignalP"/>
    </source>
</evidence>
<evidence type="ECO:0000256" key="1">
    <source>
        <dbReference type="SAM" id="MobiDB-lite"/>
    </source>
</evidence>
<feature type="chain" id="PRO_5011700988" evidence="2">
    <location>
        <begin position="27"/>
        <end position="161"/>
    </location>
</feature>
<feature type="domain" description="Sulfatase-modifying factor enzyme-like" evidence="3">
    <location>
        <begin position="30"/>
        <end position="144"/>
    </location>
</feature>
<dbReference type="InterPro" id="IPR016187">
    <property type="entry name" value="CTDL_fold"/>
</dbReference>
<dbReference type="InterPro" id="IPR051043">
    <property type="entry name" value="Sulfatase_Mod_Factor_Kinase"/>
</dbReference>
<dbReference type="EMBL" id="FMZC01000011">
    <property type="protein sequence ID" value="SDE01913.1"/>
    <property type="molecule type" value="Genomic_DNA"/>
</dbReference>